<dbReference type="Pfam" id="PF07699">
    <property type="entry name" value="Ephrin_rec_like"/>
    <property type="match status" value="1"/>
</dbReference>
<comment type="caution">
    <text evidence="2">The sequence shown here is derived from an EMBL/GenBank/DDBJ whole genome shotgun (WGS) entry which is preliminary data.</text>
</comment>
<dbReference type="InterPro" id="IPR002557">
    <property type="entry name" value="Chitin-bd_dom"/>
</dbReference>
<sequence length="833" mass="88081">MFVHQVVTVQQVVLLQYSVNKESTSIVPGNDEASDCILCTPGSYCAGSGNTWPTGPCTAGWYCPLGQDAAQPTGYNCTQGHYCPEGSAIAVPCPSGSYQDLLGQITCKPCVAGYYCDSTSQPVVDYTNTPCPSGYYCPANTTHSTEYPCPIGTYNNLTHRVDISDCMSCAGGMYCDVQGLANPQGPCNPGYYCVSGATSSTPGQGDMADICPPGSFCPSGTVTPTSCPPGTYNPSTGRQTLDECTNCTGGYYCPNYNMTAPGPQCEAGYYCPSGAHIADFLQCPSGAYCPSGTSQPNLCPSGTYSNNLGLVSDTECTNCTGGFSCPDYGMTSPGDQCWGGYYCPSRISVPNPPEYICPVGMHCPNGSEIYKECSPGYYTNTSGAIICDVCPRGYYCLPVQPSNVTMNVQPCPAGYYCLIGTGLDWRPCPLGTYSDQEGLSTESQCKPCTGGSYCQGNSLTNVTGLCEAGYYCTSGVDRPNPSVGNETYNYTTACPPQTLYTGIGGLCPVGFYCPTGTTSPLACPAGTYADHQGMDACITCPQGYYCQVNSSNYQDTPCQPGYYCPNGTMDSHQYPCPPGTYNSMLYADSVLDCLPCPGGLYCEGQANTVPSGNCTGGWYCSGGADSPNTTTYGGQCQSGYYCPEGSTDPQPCPGGYYCPLISLSSPYAQCTAGYYCHSKATTATPTDGSTGDICPAGFYCEQGSEWPISCQPGTYGPSLGNKNQTDCIPCDYGQYCGDYNLTTTSGNCSRGFYCPKGQRSPNPYPCPVGHFCPENTYEPVLCPSGYYQDVIGQWDCKPCPAGYYCDNSYGVVTVNDTILCPPGYYCLSGKYKY</sequence>
<dbReference type="PANTHER" id="PTHR46104:SF1">
    <property type="entry name" value="GENE 9195-RELATED"/>
    <property type="match status" value="1"/>
</dbReference>
<dbReference type="SUPFAM" id="SSF57184">
    <property type="entry name" value="Growth factor receptor domain"/>
    <property type="match status" value="5"/>
</dbReference>
<evidence type="ECO:0000259" key="1">
    <source>
        <dbReference type="PROSITE" id="PS50940"/>
    </source>
</evidence>
<dbReference type="GO" id="GO:0005576">
    <property type="term" value="C:extracellular region"/>
    <property type="evidence" value="ECO:0007669"/>
    <property type="project" value="InterPro"/>
</dbReference>
<organism evidence="2 3">
    <name type="scientific">Paralvinella palmiformis</name>
    <dbReference type="NCBI Taxonomy" id="53620"/>
    <lineage>
        <taxon>Eukaryota</taxon>
        <taxon>Metazoa</taxon>
        <taxon>Spiralia</taxon>
        <taxon>Lophotrochozoa</taxon>
        <taxon>Annelida</taxon>
        <taxon>Polychaeta</taxon>
        <taxon>Sedentaria</taxon>
        <taxon>Canalipalpata</taxon>
        <taxon>Terebellida</taxon>
        <taxon>Terebelliformia</taxon>
        <taxon>Alvinellidae</taxon>
        <taxon>Paralvinella</taxon>
    </lineage>
</organism>
<evidence type="ECO:0000313" key="2">
    <source>
        <dbReference type="EMBL" id="KAK2153848.1"/>
    </source>
</evidence>
<gene>
    <name evidence="2" type="ORF">LSH36_283g03001</name>
</gene>
<protein>
    <recommendedName>
        <fullName evidence="1">Chitin-binding type-2 domain-containing protein</fullName>
    </recommendedName>
</protein>
<dbReference type="InterPro" id="IPR011641">
    <property type="entry name" value="Tyr-kin_ephrin_A/B_rcpt-like"/>
</dbReference>
<feature type="domain" description="Chitin-binding type-2" evidence="1">
    <location>
        <begin position="60"/>
        <end position="118"/>
    </location>
</feature>
<name>A0AAD9N395_9ANNE</name>
<dbReference type="EMBL" id="JAODUP010000283">
    <property type="protein sequence ID" value="KAK2153848.1"/>
    <property type="molecule type" value="Genomic_DNA"/>
</dbReference>
<dbReference type="Proteomes" id="UP001208570">
    <property type="component" value="Unassembled WGS sequence"/>
</dbReference>
<proteinExistence type="predicted"/>
<keyword evidence="3" id="KW-1185">Reference proteome</keyword>
<dbReference type="PROSITE" id="PS50940">
    <property type="entry name" value="CHIT_BIND_II"/>
    <property type="match status" value="1"/>
</dbReference>
<reference evidence="2" key="1">
    <citation type="journal article" date="2023" name="Mol. Biol. Evol.">
        <title>Third-Generation Sequencing Reveals the Adaptive Role of the Epigenome in Three Deep-Sea Polychaetes.</title>
        <authorList>
            <person name="Perez M."/>
            <person name="Aroh O."/>
            <person name="Sun Y."/>
            <person name="Lan Y."/>
            <person name="Juniper S.K."/>
            <person name="Young C.R."/>
            <person name="Angers B."/>
            <person name="Qian P.Y."/>
        </authorList>
    </citation>
    <scope>NUCLEOTIDE SEQUENCE</scope>
    <source>
        <strain evidence="2">P08H-3</strain>
    </source>
</reference>
<dbReference type="GO" id="GO:0008061">
    <property type="term" value="F:chitin binding"/>
    <property type="evidence" value="ECO:0007669"/>
    <property type="project" value="InterPro"/>
</dbReference>
<dbReference type="Gene3D" id="2.10.50.10">
    <property type="entry name" value="Tumor Necrosis Factor Receptor, subunit A, domain 2"/>
    <property type="match status" value="5"/>
</dbReference>
<accession>A0AAD9N395</accession>
<dbReference type="AlphaFoldDB" id="A0AAD9N395"/>
<dbReference type="SMART" id="SM01411">
    <property type="entry name" value="Ephrin_rec_like"/>
    <property type="match status" value="11"/>
</dbReference>
<dbReference type="PANTHER" id="PTHR46104">
    <property type="entry name" value="GENE 9195-RELATED-RELATED"/>
    <property type="match status" value="1"/>
</dbReference>
<evidence type="ECO:0000313" key="3">
    <source>
        <dbReference type="Proteomes" id="UP001208570"/>
    </source>
</evidence>
<dbReference type="InterPro" id="IPR009030">
    <property type="entry name" value="Growth_fac_rcpt_cys_sf"/>
</dbReference>